<evidence type="ECO:0000313" key="3">
    <source>
        <dbReference type="Proteomes" id="UP001196413"/>
    </source>
</evidence>
<dbReference type="Proteomes" id="UP001196413">
    <property type="component" value="Unassembled WGS sequence"/>
</dbReference>
<gene>
    <name evidence="2" type="ORF">KIN20_003161</name>
</gene>
<feature type="region of interest" description="Disordered" evidence="1">
    <location>
        <begin position="1"/>
        <end position="26"/>
    </location>
</feature>
<protein>
    <submittedName>
        <fullName evidence="2">Uncharacterized protein</fullName>
    </submittedName>
</protein>
<organism evidence="2 3">
    <name type="scientific">Parelaphostrongylus tenuis</name>
    <name type="common">Meningeal worm</name>
    <dbReference type="NCBI Taxonomy" id="148309"/>
    <lineage>
        <taxon>Eukaryota</taxon>
        <taxon>Metazoa</taxon>
        <taxon>Ecdysozoa</taxon>
        <taxon>Nematoda</taxon>
        <taxon>Chromadorea</taxon>
        <taxon>Rhabditida</taxon>
        <taxon>Rhabditina</taxon>
        <taxon>Rhabditomorpha</taxon>
        <taxon>Strongyloidea</taxon>
        <taxon>Metastrongylidae</taxon>
        <taxon>Parelaphostrongylus</taxon>
    </lineage>
</organism>
<feature type="compositionally biased region" description="Basic and acidic residues" evidence="1">
    <location>
        <begin position="8"/>
        <end position="17"/>
    </location>
</feature>
<dbReference type="AlphaFoldDB" id="A0AAD5QIE9"/>
<keyword evidence="3" id="KW-1185">Reference proteome</keyword>
<dbReference type="EMBL" id="JAHQIW010000413">
    <property type="protein sequence ID" value="KAJ1347966.1"/>
    <property type="molecule type" value="Genomic_DNA"/>
</dbReference>
<reference evidence="2" key="1">
    <citation type="submission" date="2021-06" db="EMBL/GenBank/DDBJ databases">
        <title>Parelaphostrongylus tenuis whole genome reference sequence.</title>
        <authorList>
            <person name="Garwood T.J."/>
            <person name="Larsen P.A."/>
            <person name="Fountain-Jones N.M."/>
            <person name="Garbe J.R."/>
            <person name="Macchietto M.G."/>
            <person name="Kania S.A."/>
            <person name="Gerhold R.W."/>
            <person name="Richards J.E."/>
            <person name="Wolf T.M."/>
        </authorList>
    </citation>
    <scope>NUCLEOTIDE SEQUENCE</scope>
    <source>
        <strain evidence="2">MNPRO001-30</strain>
        <tissue evidence="2">Meninges</tissue>
    </source>
</reference>
<accession>A0AAD5QIE9</accession>
<proteinExistence type="predicted"/>
<feature type="non-terminal residue" evidence="2">
    <location>
        <position position="1"/>
    </location>
</feature>
<sequence length="57" mass="6289">SMDLTQSKAEKNEKLDEASEVLHQPHSGQLILEEIQYSCHGEMKVGSKKLESMSSAA</sequence>
<comment type="caution">
    <text evidence="2">The sequence shown here is derived from an EMBL/GenBank/DDBJ whole genome shotgun (WGS) entry which is preliminary data.</text>
</comment>
<name>A0AAD5QIE9_PARTN</name>
<evidence type="ECO:0000256" key="1">
    <source>
        <dbReference type="SAM" id="MobiDB-lite"/>
    </source>
</evidence>
<evidence type="ECO:0000313" key="2">
    <source>
        <dbReference type="EMBL" id="KAJ1347966.1"/>
    </source>
</evidence>